<feature type="region of interest" description="Disordered" evidence="6">
    <location>
        <begin position="107"/>
        <end position="161"/>
    </location>
</feature>
<accession>A0A7M5XAW1</accession>
<feature type="chain" id="PRO_5029736487" description="Chitin-binding type-2 domain-containing protein" evidence="7">
    <location>
        <begin position="39"/>
        <end position="222"/>
    </location>
</feature>
<evidence type="ECO:0000259" key="8">
    <source>
        <dbReference type="Pfam" id="PF01607"/>
    </source>
</evidence>
<organism evidence="9 10">
    <name type="scientific">Clytia hemisphaerica</name>
    <dbReference type="NCBI Taxonomy" id="252671"/>
    <lineage>
        <taxon>Eukaryota</taxon>
        <taxon>Metazoa</taxon>
        <taxon>Cnidaria</taxon>
        <taxon>Hydrozoa</taxon>
        <taxon>Hydroidolina</taxon>
        <taxon>Leptothecata</taxon>
        <taxon>Obeliida</taxon>
        <taxon>Clytiidae</taxon>
        <taxon>Clytia</taxon>
    </lineage>
</organism>
<dbReference type="RefSeq" id="XP_066936915.1">
    <property type="nucleotide sequence ID" value="XM_067080814.1"/>
</dbReference>
<dbReference type="Pfam" id="PF01607">
    <property type="entry name" value="CBM_14"/>
    <property type="match status" value="1"/>
</dbReference>
<protein>
    <recommendedName>
        <fullName evidence="8">Chitin-binding type-2 domain-containing protein</fullName>
    </recommendedName>
</protein>
<evidence type="ECO:0000256" key="6">
    <source>
        <dbReference type="SAM" id="MobiDB-lite"/>
    </source>
</evidence>
<evidence type="ECO:0000256" key="2">
    <source>
        <dbReference type="ARBA" id="ARBA00022729"/>
    </source>
</evidence>
<dbReference type="EnsemblMetazoa" id="CLYHEMT020235.1">
    <property type="protein sequence ID" value="CLYHEMP020235.1"/>
    <property type="gene ID" value="CLYHEMG020235"/>
</dbReference>
<dbReference type="GO" id="GO:0008061">
    <property type="term" value="F:chitin binding"/>
    <property type="evidence" value="ECO:0007669"/>
    <property type="project" value="UniProtKB-KW"/>
</dbReference>
<keyword evidence="1" id="KW-0147">Chitin-binding</keyword>
<dbReference type="PANTHER" id="PTHR23301">
    <property type="entry name" value="CHITIN BINDING PERITROPHIN-A"/>
    <property type="match status" value="1"/>
</dbReference>
<keyword evidence="5" id="KW-0325">Glycoprotein</keyword>
<feature type="compositionally biased region" description="Low complexity" evidence="6">
    <location>
        <begin position="107"/>
        <end position="155"/>
    </location>
</feature>
<feature type="domain" description="Chitin-binding type-2" evidence="8">
    <location>
        <begin position="168"/>
        <end position="216"/>
    </location>
</feature>
<reference evidence="9" key="1">
    <citation type="submission" date="2021-01" db="UniProtKB">
        <authorList>
            <consortium name="EnsemblMetazoa"/>
        </authorList>
    </citation>
    <scope>IDENTIFICATION</scope>
</reference>
<dbReference type="InterPro" id="IPR002557">
    <property type="entry name" value="Chitin-bd_dom"/>
</dbReference>
<evidence type="ECO:0000313" key="9">
    <source>
        <dbReference type="EnsemblMetazoa" id="CLYHEMP020235.1"/>
    </source>
</evidence>
<evidence type="ECO:0000256" key="7">
    <source>
        <dbReference type="SAM" id="SignalP"/>
    </source>
</evidence>
<feature type="signal peptide" evidence="7">
    <location>
        <begin position="1"/>
        <end position="38"/>
    </location>
</feature>
<name>A0A7M5XAW1_9CNID</name>
<dbReference type="InterPro" id="IPR051940">
    <property type="entry name" value="Chitin_bind-dev_reg"/>
</dbReference>
<dbReference type="GO" id="GO:0005576">
    <property type="term" value="C:extracellular region"/>
    <property type="evidence" value="ECO:0007669"/>
    <property type="project" value="InterPro"/>
</dbReference>
<sequence length="222" mass="24512">MSGKPFKLCHKETTDEVYRNLQIMKIIILAALVAACSAAPHSHDSCPHSLCKWRKVGDIFAYSEHKPAYFVTCSNTGTVCRRCVDGLIFNEKFKACVRPLKKTTTTTTTTTTAPTTTTTTTQAAPTTTTTTSQAAPTKTTRAAPTKTTRAAPTKTGKPKSPKCDDYLCVGVKNGELFRLDNNMPQYYVQCSNGFASCRQCPAHMYFNNKFSVCVRQTVPRDW</sequence>
<keyword evidence="10" id="KW-1185">Reference proteome</keyword>
<dbReference type="SUPFAM" id="SSF57625">
    <property type="entry name" value="Invertebrate chitin-binding proteins"/>
    <property type="match status" value="2"/>
</dbReference>
<evidence type="ECO:0000313" key="10">
    <source>
        <dbReference type="Proteomes" id="UP000594262"/>
    </source>
</evidence>
<keyword evidence="4" id="KW-1015">Disulfide bond</keyword>
<evidence type="ECO:0000256" key="1">
    <source>
        <dbReference type="ARBA" id="ARBA00022669"/>
    </source>
</evidence>
<proteinExistence type="predicted"/>
<dbReference type="OrthoDB" id="6020543at2759"/>
<dbReference type="InterPro" id="IPR036508">
    <property type="entry name" value="Chitin-bd_dom_sf"/>
</dbReference>
<dbReference type="Proteomes" id="UP000594262">
    <property type="component" value="Unplaced"/>
</dbReference>
<keyword evidence="3" id="KW-0677">Repeat</keyword>
<dbReference type="AlphaFoldDB" id="A0A7M5XAW1"/>
<evidence type="ECO:0000256" key="5">
    <source>
        <dbReference type="ARBA" id="ARBA00023180"/>
    </source>
</evidence>
<evidence type="ECO:0000256" key="3">
    <source>
        <dbReference type="ARBA" id="ARBA00022737"/>
    </source>
</evidence>
<keyword evidence="2 7" id="KW-0732">Signal</keyword>
<dbReference type="GeneID" id="136824841"/>
<dbReference type="PANTHER" id="PTHR23301:SF106">
    <property type="entry name" value="CHITIN-BINDING TYPE-2 DOMAIN-CONTAINING PROTEIN-RELATED"/>
    <property type="match status" value="1"/>
</dbReference>
<evidence type="ECO:0000256" key="4">
    <source>
        <dbReference type="ARBA" id="ARBA00023157"/>
    </source>
</evidence>